<feature type="domain" description="N-acetyltransferase" evidence="1">
    <location>
        <begin position="1"/>
        <end position="153"/>
    </location>
</feature>
<protein>
    <submittedName>
        <fullName evidence="2">GNAT family N-acetyltransferase</fullName>
    </submittedName>
</protein>
<dbReference type="SUPFAM" id="SSF55729">
    <property type="entry name" value="Acyl-CoA N-acyltransferases (Nat)"/>
    <property type="match status" value="1"/>
</dbReference>
<keyword evidence="3" id="KW-1185">Reference proteome</keyword>
<organism evidence="2 3">
    <name type="scientific">Cytobacillus citreus</name>
    <dbReference type="NCBI Taxonomy" id="2833586"/>
    <lineage>
        <taxon>Bacteria</taxon>
        <taxon>Bacillati</taxon>
        <taxon>Bacillota</taxon>
        <taxon>Bacilli</taxon>
        <taxon>Bacillales</taxon>
        <taxon>Bacillaceae</taxon>
        <taxon>Cytobacillus</taxon>
    </lineage>
</organism>
<dbReference type="InterPro" id="IPR000182">
    <property type="entry name" value="GNAT_dom"/>
</dbReference>
<dbReference type="Gene3D" id="3.40.630.30">
    <property type="match status" value="1"/>
</dbReference>
<dbReference type="RefSeq" id="WP_213104084.1">
    <property type="nucleotide sequence ID" value="NZ_JAGYPM010000005.1"/>
</dbReference>
<sequence length="165" mass="18875">MLKNKHAELISNNGYYISTDKSLLDIEVIHKYLGKESYWNEGISKELVIASIDNSIICYGIYEGNPTIGSPKQVGFARVVSDLVRFSWLGDVFILPEYRGQGLSKWLMSVIIEHPNLKGTSFQLATRDAHSLYAQYGFKPLDYVENRMARPLDWDAIYDGYKKNK</sequence>
<evidence type="ECO:0000313" key="2">
    <source>
        <dbReference type="EMBL" id="MBS4192631.1"/>
    </source>
</evidence>
<dbReference type="CDD" id="cd04301">
    <property type="entry name" value="NAT_SF"/>
    <property type="match status" value="1"/>
</dbReference>
<evidence type="ECO:0000259" key="1">
    <source>
        <dbReference type="PROSITE" id="PS51186"/>
    </source>
</evidence>
<dbReference type="Pfam" id="PF13508">
    <property type="entry name" value="Acetyltransf_7"/>
    <property type="match status" value="1"/>
</dbReference>
<accession>A0ABS5NXU9</accession>
<evidence type="ECO:0000313" key="3">
    <source>
        <dbReference type="Proteomes" id="UP000681027"/>
    </source>
</evidence>
<reference evidence="2 3" key="1">
    <citation type="submission" date="2021-05" db="EMBL/GenBank/DDBJ databases">
        <title>Novel Bacillus species.</title>
        <authorList>
            <person name="Liu G."/>
        </authorList>
    </citation>
    <scope>NUCLEOTIDE SEQUENCE [LARGE SCALE GENOMIC DNA]</scope>
    <source>
        <strain evidence="2 3">FJAT-49705</strain>
    </source>
</reference>
<dbReference type="Proteomes" id="UP000681027">
    <property type="component" value="Unassembled WGS sequence"/>
</dbReference>
<name>A0ABS5NXU9_9BACI</name>
<comment type="caution">
    <text evidence="2">The sequence shown here is derived from an EMBL/GenBank/DDBJ whole genome shotgun (WGS) entry which is preliminary data.</text>
</comment>
<dbReference type="PANTHER" id="PTHR43233:SF1">
    <property type="entry name" value="FAMILY N-ACETYLTRANSFERASE, PUTATIVE (AFU_ORTHOLOGUE AFUA_6G03350)-RELATED"/>
    <property type="match status" value="1"/>
</dbReference>
<dbReference type="InterPro" id="IPR016181">
    <property type="entry name" value="Acyl_CoA_acyltransferase"/>
</dbReference>
<dbReference type="InterPro" id="IPR053144">
    <property type="entry name" value="Acetyltransferase_Butenolide"/>
</dbReference>
<dbReference type="PROSITE" id="PS51186">
    <property type="entry name" value="GNAT"/>
    <property type="match status" value="1"/>
</dbReference>
<proteinExistence type="predicted"/>
<dbReference type="PANTHER" id="PTHR43233">
    <property type="entry name" value="FAMILY N-ACETYLTRANSFERASE, PUTATIVE (AFU_ORTHOLOGUE AFUA_6G03350)-RELATED"/>
    <property type="match status" value="1"/>
</dbReference>
<dbReference type="EMBL" id="JAGYPM010000005">
    <property type="protein sequence ID" value="MBS4192631.1"/>
    <property type="molecule type" value="Genomic_DNA"/>
</dbReference>
<gene>
    <name evidence="2" type="ORF">KHA94_21035</name>
</gene>